<gene>
    <name evidence="14" type="ORF">V6N11_030798</name>
</gene>
<evidence type="ECO:0000256" key="7">
    <source>
        <dbReference type="ARBA" id="ARBA00025748"/>
    </source>
</evidence>
<keyword evidence="5 10" id="KW-0804">Transcription</keyword>
<evidence type="ECO:0000256" key="11">
    <source>
        <dbReference type="SAM" id="Coils"/>
    </source>
</evidence>
<dbReference type="PANTHER" id="PTHR24326">
    <property type="entry name" value="HOMEOBOX-LEUCINE ZIPPER PROTEIN"/>
    <property type="match status" value="1"/>
</dbReference>
<evidence type="ECO:0000256" key="1">
    <source>
        <dbReference type="ARBA" id="ARBA00004123"/>
    </source>
</evidence>
<evidence type="ECO:0000313" key="15">
    <source>
        <dbReference type="Proteomes" id="UP001396334"/>
    </source>
</evidence>
<dbReference type="InterPro" id="IPR000047">
    <property type="entry name" value="HTH_motif"/>
</dbReference>
<comment type="subcellular location">
    <subcellularLocation>
        <location evidence="1 8 9">Nucleus</location>
    </subcellularLocation>
</comment>
<keyword evidence="4 8" id="KW-0371">Homeobox</keyword>
<evidence type="ECO:0000259" key="13">
    <source>
        <dbReference type="PROSITE" id="PS50071"/>
    </source>
</evidence>
<keyword evidence="2 10" id="KW-0805">Transcription regulation</keyword>
<dbReference type="EMBL" id="JBBPBN010000245">
    <property type="protein sequence ID" value="KAK8492575.1"/>
    <property type="molecule type" value="Genomic_DNA"/>
</dbReference>
<evidence type="ECO:0000256" key="10">
    <source>
        <dbReference type="RuleBase" id="RU369038"/>
    </source>
</evidence>
<dbReference type="SUPFAM" id="SSF46689">
    <property type="entry name" value="Homeodomain-like"/>
    <property type="match status" value="1"/>
</dbReference>
<feature type="coiled-coil region" evidence="11">
    <location>
        <begin position="200"/>
        <end position="248"/>
    </location>
</feature>
<feature type="region of interest" description="Disordered" evidence="12">
    <location>
        <begin position="1"/>
        <end position="38"/>
    </location>
</feature>
<evidence type="ECO:0000256" key="9">
    <source>
        <dbReference type="RuleBase" id="RU000682"/>
    </source>
</evidence>
<reference evidence="14 15" key="1">
    <citation type="journal article" date="2024" name="G3 (Bethesda)">
        <title>Genome assembly of Hibiscus sabdariffa L. provides insights into metabolisms of medicinal natural products.</title>
        <authorList>
            <person name="Kim T."/>
        </authorList>
    </citation>
    <scope>NUCLEOTIDE SEQUENCE [LARGE SCALE GENOMIC DNA]</scope>
    <source>
        <strain evidence="14">TK-2024</strain>
        <tissue evidence="14">Old leaves</tissue>
    </source>
</reference>
<accession>A0ABR2AI31</accession>
<dbReference type="Pfam" id="PF02183">
    <property type="entry name" value="HALZ"/>
    <property type="match status" value="1"/>
</dbReference>
<evidence type="ECO:0000256" key="2">
    <source>
        <dbReference type="ARBA" id="ARBA00023015"/>
    </source>
</evidence>
<dbReference type="PRINTS" id="PR00031">
    <property type="entry name" value="HTHREPRESSR"/>
</dbReference>
<dbReference type="Pfam" id="PF00046">
    <property type="entry name" value="Homeodomain"/>
    <property type="match status" value="1"/>
</dbReference>
<organism evidence="14 15">
    <name type="scientific">Hibiscus sabdariffa</name>
    <name type="common">roselle</name>
    <dbReference type="NCBI Taxonomy" id="183260"/>
    <lineage>
        <taxon>Eukaryota</taxon>
        <taxon>Viridiplantae</taxon>
        <taxon>Streptophyta</taxon>
        <taxon>Embryophyta</taxon>
        <taxon>Tracheophyta</taxon>
        <taxon>Spermatophyta</taxon>
        <taxon>Magnoliopsida</taxon>
        <taxon>eudicotyledons</taxon>
        <taxon>Gunneridae</taxon>
        <taxon>Pentapetalae</taxon>
        <taxon>rosids</taxon>
        <taxon>malvids</taxon>
        <taxon>Malvales</taxon>
        <taxon>Malvaceae</taxon>
        <taxon>Malvoideae</taxon>
        <taxon>Hibiscus</taxon>
    </lineage>
</organism>
<dbReference type="PROSITE" id="PS00027">
    <property type="entry name" value="HOMEOBOX_1"/>
    <property type="match status" value="1"/>
</dbReference>
<keyword evidence="3 8" id="KW-0238">DNA-binding</keyword>
<proteinExistence type="inferred from homology"/>
<sequence length="371" mass="41835">MVKVQRLMKKSRGRTPNLMIPQGISPIIIPGSKEDHESTRESVNVLNGPDTSIRAGKGIDADLPISVTPQEGERTILSSISTKDKNVIEERMDADLANNEMVSAFDNFICNNLKKIRLSSSSGVMESLWIPSSSSALLDEDFDGWCHHQPAAKKRRLTATQVEFLERSFEVENKLDSDRKLQLAKQLGLQPRQVAIWFQNRRARSKNKQLEKDYDLLRASFAKLKADFDQLLKEKDDLQNEVVILKEKLLAREKGIVNSSDDEPRNPNSDTSHVPSLACKQEEACSGKTDVFESNSPCFTDGNGHHSSFMEPADSTNVFEPDHQSDFSQDEDDDPNLPLFFPKFDCYYDAPVGSCNSSLPVEDQWFWSSLY</sequence>
<dbReference type="PROSITE" id="PS50071">
    <property type="entry name" value="HOMEOBOX_2"/>
    <property type="match status" value="1"/>
</dbReference>
<evidence type="ECO:0000256" key="6">
    <source>
        <dbReference type="ARBA" id="ARBA00023242"/>
    </source>
</evidence>
<feature type="region of interest" description="Disordered" evidence="12">
    <location>
        <begin position="256"/>
        <end position="276"/>
    </location>
</feature>
<dbReference type="Proteomes" id="UP001396334">
    <property type="component" value="Unassembled WGS sequence"/>
</dbReference>
<evidence type="ECO:0000256" key="5">
    <source>
        <dbReference type="ARBA" id="ARBA00023163"/>
    </source>
</evidence>
<evidence type="ECO:0000256" key="12">
    <source>
        <dbReference type="SAM" id="MobiDB-lite"/>
    </source>
</evidence>
<dbReference type="InterPro" id="IPR001356">
    <property type="entry name" value="HD"/>
</dbReference>
<keyword evidence="11" id="KW-0175">Coiled coil</keyword>
<keyword evidence="6 8" id="KW-0539">Nucleus</keyword>
<keyword evidence="15" id="KW-1185">Reference proteome</keyword>
<comment type="function">
    <text evidence="10">Transcription factor.</text>
</comment>
<dbReference type="PANTHER" id="PTHR24326:SF610">
    <property type="entry name" value="HOMEOBOX-LEUCINE ZIPPER PROTEIN"/>
    <property type="match status" value="1"/>
</dbReference>
<dbReference type="CDD" id="cd00086">
    <property type="entry name" value="homeodomain"/>
    <property type="match status" value="1"/>
</dbReference>
<protein>
    <recommendedName>
        <fullName evidence="10">Homeobox-leucine zipper protein</fullName>
    </recommendedName>
    <alternativeName>
        <fullName evidence="10">HD-ZIP protein</fullName>
    </alternativeName>
    <alternativeName>
        <fullName evidence="10">Homeodomain transcription factor</fullName>
    </alternativeName>
</protein>
<evidence type="ECO:0000256" key="3">
    <source>
        <dbReference type="ARBA" id="ARBA00023125"/>
    </source>
</evidence>
<dbReference type="InterPro" id="IPR045224">
    <property type="entry name" value="HDZip_class_I_plant"/>
</dbReference>
<comment type="caution">
    <text evidence="14">The sequence shown here is derived from an EMBL/GenBank/DDBJ whole genome shotgun (WGS) entry which is preliminary data.</text>
</comment>
<feature type="compositionally biased region" description="Low complexity" evidence="12">
    <location>
        <begin position="20"/>
        <end position="31"/>
    </location>
</feature>
<evidence type="ECO:0000313" key="14">
    <source>
        <dbReference type="EMBL" id="KAK8492575.1"/>
    </source>
</evidence>
<feature type="domain" description="Homeobox" evidence="13">
    <location>
        <begin position="148"/>
        <end position="208"/>
    </location>
</feature>
<evidence type="ECO:0000256" key="8">
    <source>
        <dbReference type="PROSITE-ProRule" id="PRU00108"/>
    </source>
</evidence>
<dbReference type="InterPro" id="IPR009057">
    <property type="entry name" value="Homeodomain-like_sf"/>
</dbReference>
<name>A0ABR2AI31_9ROSI</name>
<dbReference type="SMART" id="SM00389">
    <property type="entry name" value="HOX"/>
    <property type="match status" value="1"/>
</dbReference>
<dbReference type="InterPro" id="IPR017970">
    <property type="entry name" value="Homeobox_CS"/>
</dbReference>
<feature type="compositionally biased region" description="Basic residues" evidence="12">
    <location>
        <begin position="1"/>
        <end position="13"/>
    </location>
</feature>
<comment type="similarity">
    <text evidence="7 10">Belongs to the HD-ZIP homeobox family. Class I subfamily.</text>
</comment>
<dbReference type="InterPro" id="IPR003106">
    <property type="entry name" value="Leu_zip_homeo"/>
</dbReference>
<dbReference type="Gene3D" id="1.10.10.60">
    <property type="entry name" value="Homeodomain-like"/>
    <property type="match status" value="1"/>
</dbReference>
<feature type="DNA-binding region" description="Homeobox" evidence="8">
    <location>
        <begin position="150"/>
        <end position="209"/>
    </location>
</feature>
<evidence type="ECO:0000256" key="4">
    <source>
        <dbReference type="ARBA" id="ARBA00023155"/>
    </source>
</evidence>